<reference evidence="1 2" key="1">
    <citation type="submission" date="2017-08" db="EMBL/GenBank/DDBJ databases">
        <authorList>
            <person name="Park S.-J."/>
            <person name="Kim H."/>
        </authorList>
    </citation>
    <scope>NUCLEOTIDE SEQUENCE [LARGE SCALE GENOMIC DNA]</scope>
    <source>
        <strain evidence="2">ye3</strain>
    </source>
</reference>
<dbReference type="RefSeq" id="WP_128356235.1">
    <property type="nucleotide sequence ID" value="NZ_CP022987.1"/>
</dbReference>
<evidence type="ECO:0000313" key="1">
    <source>
        <dbReference type="EMBL" id="QAA95242.1"/>
    </source>
</evidence>
<accession>A0A410GG01</accession>
<protein>
    <recommendedName>
        <fullName evidence="3">DUF2783 domain-containing protein</fullName>
    </recommendedName>
</protein>
<evidence type="ECO:0000313" key="2">
    <source>
        <dbReference type="Proteomes" id="UP000283474"/>
    </source>
</evidence>
<dbReference type="Proteomes" id="UP000283474">
    <property type="component" value="Chromosome"/>
</dbReference>
<keyword evidence="2" id="KW-1185">Reference proteome</keyword>
<evidence type="ECO:0008006" key="3">
    <source>
        <dbReference type="Google" id="ProtNLM"/>
    </source>
</evidence>
<gene>
    <name evidence="1" type="ORF">CKA81_16250</name>
</gene>
<dbReference type="KEGG" id="pus:CKA81_16250"/>
<name>A0A410GG01_9BURK</name>
<dbReference type="EMBL" id="CP022987">
    <property type="protein sequence ID" value="QAA95242.1"/>
    <property type="molecule type" value="Genomic_DNA"/>
</dbReference>
<proteinExistence type="predicted"/>
<dbReference type="AlphaFoldDB" id="A0A410GG01"/>
<organism evidence="1 2">
    <name type="scientific">Pollutimonas thiosulfatoxidans</name>
    <dbReference type="NCBI Taxonomy" id="2028345"/>
    <lineage>
        <taxon>Bacteria</taxon>
        <taxon>Pseudomonadati</taxon>
        <taxon>Pseudomonadota</taxon>
        <taxon>Betaproteobacteria</taxon>
        <taxon>Burkholderiales</taxon>
        <taxon>Alcaligenaceae</taxon>
        <taxon>Pollutimonas</taxon>
    </lineage>
</organism>
<sequence length="63" mass="7037">MKPEDLDLVYTELCNTMTEAGKERAELFLARLALLFIINTTDLEQVRKLIAEAAAIEPIQTTG</sequence>